<dbReference type="CDD" id="cd00009">
    <property type="entry name" value="AAA"/>
    <property type="match status" value="1"/>
</dbReference>
<dbReference type="InterPro" id="IPR003593">
    <property type="entry name" value="AAA+_ATPase"/>
</dbReference>
<dbReference type="GO" id="GO:0005634">
    <property type="term" value="C:nucleus"/>
    <property type="evidence" value="ECO:0007669"/>
    <property type="project" value="UniProtKB-SubCell"/>
</dbReference>
<evidence type="ECO:0000256" key="9">
    <source>
        <dbReference type="PIRNR" id="PIRNR036578"/>
    </source>
</evidence>
<organism evidence="12">
    <name type="scientific">Caenorhabditis remanei</name>
    <name type="common">Caenorhabditis vulgaris</name>
    <dbReference type="NCBI Taxonomy" id="31234"/>
    <lineage>
        <taxon>Eukaryota</taxon>
        <taxon>Metazoa</taxon>
        <taxon>Ecdysozoa</taxon>
        <taxon>Nematoda</taxon>
        <taxon>Chromadorea</taxon>
        <taxon>Rhabditida</taxon>
        <taxon>Rhabditina</taxon>
        <taxon>Rhabditomorpha</taxon>
        <taxon>Rhabditoidea</taxon>
        <taxon>Rhabditidae</taxon>
        <taxon>Peloderinae</taxon>
        <taxon>Caenorhabditis</taxon>
    </lineage>
</organism>
<dbReference type="RefSeq" id="XP_003102340.2">
    <property type="nucleotide sequence ID" value="XM_003102292.2"/>
</dbReference>
<proteinExistence type="inferred from homology"/>
<dbReference type="SUPFAM" id="SSF48019">
    <property type="entry name" value="post-AAA+ oligomerization domain-like"/>
    <property type="match status" value="1"/>
</dbReference>
<reference evidence="11" key="1">
    <citation type="submission" date="2007-07" db="EMBL/GenBank/DDBJ databases">
        <title>PCAP assembly of the Caenorhabditis remanei genome.</title>
        <authorList>
            <consortium name="The Caenorhabditis remanei Sequencing Consortium"/>
            <person name="Wilson R.K."/>
        </authorList>
    </citation>
    <scope>NUCLEOTIDE SEQUENCE [LARGE SCALE GENOMIC DNA]</scope>
    <source>
        <strain evidence="11">PB4641</strain>
    </source>
</reference>
<dbReference type="InterPro" id="IPR027417">
    <property type="entry name" value="P-loop_NTPase"/>
</dbReference>
<dbReference type="PIRSF" id="PIRSF036578">
    <property type="entry name" value="RFC1"/>
    <property type="match status" value="1"/>
</dbReference>
<feature type="compositionally biased region" description="Gly residues" evidence="10">
    <location>
        <begin position="818"/>
        <end position="835"/>
    </location>
</feature>
<evidence type="ECO:0000256" key="1">
    <source>
        <dbReference type="ARBA" id="ARBA00004123"/>
    </source>
</evidence>
<comment type="similarity">
    <text evidence="2 9">Belongs to the activator 1 large subunit family.</text>
</comment>
<feature type="compositionally biased region" description="Basic residues" evidence="10">
    <location>
        <begin position="53"/>
        <end position="62"/>
    </location>
</feature>
<dbReference type="Gene3D" id="1.10.8.60">
    <property type="match status" value="1"/>
</dbReference>
<feature type="compositionally biased region" description="Basic and acidic residues" evidence="10">
    <location>
        <begin position="176"/>
        <end position="185"/>
    </location>
</feature>
<keyword evidence="4 9" id="KW-0547">Nucleotide-binding</keyword>
<keyword evidence="3 9" id="KW-0235">DNA replication</keyword>
<dbReference type="InterPro" id="IPR003959">
    <property type="entry name" value="ATPase_AAA_core"/>
</dbReference>
<evidence type="ECO:0000256" key="5">
    <source>
        <dbReference type="ARBA" id="ARBA00022840"/>
    </source>
</evidence>
<sequence>MSTKRRLVVSSDSDDDMPAKTKQEQPMATIPAKKRPKPVTLSEEEEEEDTHIRQKKTTKRSKKREEVESDISSEEDELVRGSDEKKKRVSKKDGKKALPPGQKTLDFMRKPSTSSTSSRNEEPKKKNIEKTLVNPADFFKNSPTPSASKLPKVTPKVVKTAEKSVTPVKISPSTKENTKAKKVSDDEFVDSDDSFDNFKPITAAKKTPEKKKEPEKKELKNKTPVKKETLKKELPVKKEVPKVTSDVSSSSQVSTSSVVFPTKPKGPEPVLSWVDKYKPKRMDQLVGQNGEKSPMNKLMDWLKNWARHNLGEGAKIKKPKPPPFMAQSDGTPFKAALLSGTPGVGKTTCAYMACQQLGYQLVEMNASDVRNKKHLEAKIGELSGSHQIEQFFGVKKCVPQDNLKVHHVLIMDEVDGMSGNEDRAGISELIQIIKDSKIPIICICNDRQHPKIRSLANHCFDLRFSKPRVESIRSRMMTICSQEKLKIKVEELDELIELSGHDVRQTIYNLQMRSKSADSKVSKKDQAWGPFEAARRLLDSRTTLMEKQEMFFVDYGIMPLFVQENYLNMKNDKHSQLQAIRGIRKAADFISLGDLVDKQIRGGGSWKLLNEQSMLSAALPAMATGGHLKSMLQFPSWLGKNSTAGKKKRLLQQLVQHTHLKVSASTHSFATDYAPMLRQKITKPLLQHEVDGIPAVIDTMTEYDLIKDDAEALTEIATWPGKIDPASKILSKVKASLTRTLNKTSRMLPYSIDEVSKGKRKGVNAIGVEMDEEGNLVEQFEDEEGESDKEEEAKPTSSEVIVKTRTVGPSGTTKSTRGGRGGARGGARGGRGSKK</sequence>
<comment type="function">
    <text evidence="7">Subunit of the replication factor C (RFC) complex which acts during elongation of primed DNA templates by DNA polymerases delta and epsilon, and is necessary for ATP-dependent loading of proliferating cell nuclear antigen (PCNA) onto primed DNA. This subunit binds to the primer-template junction. Binds the PO-B transcription element as well as other GA rich DNA sequences. Can bind single- or double-stranded DNA.</text>
</comment>
<dbReference type="GeneID" id="9819339"/>
<comment type="subcellular location">
    <subcellularLocation>
        <location evidence="1 9">Nucleus</location>
    </subcellularLocation>
</comment>
<dbReference type="FunFam" id="1.10.8.60:FF:000021">
    <property type="entry name" value="Replication factor C subunit 1"/>
    <property type="match status" value="1"/>
</dbReference>
<dbReference type="GO" id="GO:0006281">
    <property type="term" value="P:DNA repair"/>
    <property type="evidence" value="ECO:0007669"/>
    <property type="project" value="InterPro"/>
</dbReference>
<evidence type="ECO:0000313" key="12">
    <source>
        <dbReference type="Proteomes" id="UP000008281"/>
    </source>
</evidence>
<dbReference type="SMART" id="SM00382">
    <property type="entry name" value="AAA"/>
    <property type="match status" value="1"/>
</dbReference>
<dbReference type="InterPro" id="IPR047854">
    <property type="entry name" value="RFC_lid"/>
</dbReference>
<feature type="compositionally biased region" description="Basic and acidic residues" evidence="10">
    <location>
        <begin position="119"/>
        <end position="129"/>
    </location>
</feature>
<dbReference type="eggNOG" id="KOG1968">
    <property type="taxonomic scope" value="Eukaryota"/>
</dbReference>
<comment type="subunit">
    <text evidence="8">Large subunit of the RFC complex, an heteropentameric complex consisting of RFC1 and four small subunits RFC2, RFC3, RFC4 and RFC5; the RFC complex interacts with PCNA and the interaction involves RFC1.</text>
</comment>
<dbReference type="AlphaFoldDB" id="E3MNC8"/>
<name>E3MNC8_CAERE</name>
<dbReference type="FunFam" id="3.40.50.300:FF:000395">
    <property type="entry name" value="Replication factor C subunit 1"/>
    <property type="match status" value="1"/>
</dbReference>
<dbReference type="HOGENOM" id="CLU_003574_3_0_1"/>
<dbReference type="PANTHER" id="PTHR23389:SF6">
    <property type="entry name" value="REPLICATION FACTOR C SUBUNIT 1"/>
    <property type="match status" value="1"/>
</dbReference>
<dbReference type="InterPro" id="IPR013725">
    <property type="entry name" value="DNA_replication_fac_RFC1_C"/>
</dbReference>
<dbReference type="GO" id="GO:0003677">
    <property type="term" value="F:DNA binding"/>
    <property type="evidence" value="ECO:0007669"/>
    <property type="project" value="InterPro"/>
</dbReference>
<feature type="compositionally biased region" description="Acidic residues" evidence="10">
    <location>
        <begin position="186"/>
        <end position="195"/>
    </location>
</feature>
<dbReference type="FunFam" id="1.20.272.10:FF:000005">
    <property type="entry name" value="Replication factor C subunit 1"/>
    <property type="match status" value="1"/>
</dbReference>
<dbReference type="CTD" id="9819339"/>
<evidence type="ECO:0000256" key="10">
    <source>
        <dbReference type="SAM" id="MobiDB-lite"/>
    </source>
</evidence>
<feature type="compositionally biased region" description="Basic and acidic residues" evidence="10">
    <location>
        <begin position="206"/>
        <end position="241"/>
    </location>
</feature>
<evidence type="ECO:0000256" key="8">
    <source>
        <dbReference type="ARBA" id="ARBA00064311"/>
    </source>
</evidence>
<dbReference type="PANTHER" id="PTHR23389">
    <property type="entry name" value="CHROMOSOME TRANSMISSION FIDELITY FACTOR 18"/>
    <property type="match status" value="1"/>
</dbReference>
<feature type="compositionally biased region" description="Basic and acidic residues" evidence="10">
    <location>
        <begin position="78"/>
        <end position="96"/>
    </location>
</feature>
<dbReference type="Proteomes" id="UP000008281">
    <property type="component" value="Unassembled WGS sequence"/>
</dbReference>
<dbReference type="KEGG" id="crq:GCK72_017467"/>
<dbReference type="OrthoDB" id="446168at2759"/>
<dbReference type="InterPro" id="IPR012178">
    <property type="entry name" value="RFC1"/>
</dbReference>
<feature type="compositionally biased region" description="Acidic residues" evidence="10">
    <location>
        <begin position="67"/>
        <end position="77"/>
    </location>
</feature>
<keyword evidence="5 9" id="KW-0067">ATP-binding</keyword>
<dbReference type="FunCoup" id="E3MNC8">
    <property type="interactions" value="3260"/>
</dbReference>
<evidence type="ECO:0000313" key="11">
    <source>
        <dbReference type="EMBL" id="EFP05959.1"/>
    </source>
</evidence>
<dbReference type="GO" id="GO:0016887">
    <property type="term" value="F:ATP hydrolysis activity"/>
    <property type="evidence" value="ECO:0007669"/>
    <property type="project" value="InterPro"/>
</dbReference>
<evidence type="ECO:0000256" key="4">
    <source>
        <dbReference type="ARBA" id="ARBA00022741"/>
    </source>
</evidence>
<keyword evidence="6 9" id="KW-0539">Nucleus</keyword>
<dbReference type="GO" id="GO:0003689">
    <property type="term" value="F:DNA clamp loader activity"/>
    <property type="evidence" value="ECO:0007669"/>
    <property type="project" value="UniProtKB-UniRule"/>
</dbReference>
<dbReference type="OMA" id="MLPYSID"/>
<dbReference type="Gene3D" id="3.40.50.300">
    <property type="entry name" value="P-loop containing nucleotide triphosphate hydrolases"/>
    <property type="match status" value="1"/>
</dbReference>
<dbReference type="Pfam" id="PF00004">
    <property type="entry name" value="AAA"/>
    <property type="match status" value="1"/>
</dbReference>
<dbReference type="EMBL" id="DS268459">
    <property type="protein sequence ID" value="EFP05959.1"/>
    <property type="molecule type" value="Genomic_DNA"/>
</dbReference>
<evidence type="ECO:0000256" key="7">
    <source>
        <dbReference type="ARBA" id="ARBA00054501"/>
    </source>
</evidence>
<dbReference type="CDD" id="cd18140">
    <property type="entry name" value="HLD_clamp_RFC"/>
    <property type="match status" value="1"/>
</dbReference>
<evidence type="ECO:0000256" key="3">
    <source>
        <dbReference type="ARBA" id="ARBA00022705"/>
    </source>
</evidence>
<feature type="region of interest" description="Disordered" evidence="10">
    <location>
        <begin position="1"/>
        <end position="243"/>
    </location>
</feature>
<dbReference type="GO" id="GO:0005524">
    <property type="term" value="F:ATP binding"/>
    <property type="evidence" value="ECO:0007669"/>
    <property type="project" value="UniProtKB-UniRule"/>
</dbReference>
<dbReference type="GO" id="GO:0005663">
    <property type="term" value="C:DNA replication factor C complex"/>
    <property type="evidence" value="ECO:0007669"/>
    <property type="project" value="InterPro"/>
</dbReference>
<gene>
    <name evidence="11" type="primary">Cre-rfc-1</name>
    <name evidence="11" type="ORF">CRE_04921</name>
</gene>
<protein>
    <recommendedName>
        <fullName evidence="9">Replication factor C subunit 1</fullName>
    </recommendedName>
</protein>
<keyword evidence="12" id="KW-1185">Reference proteome</keyword>
<accession>E3MNC8</accession>
<dbReference type="InterPro" id="IPR008921">
    <property type="entry name" value="DNA_pol3_clamp-load_cplx_C"/>
</dbReference>
<feature type="compositionally biased region" description="Acidic residues" evidence="10">
    <location>
        <begin position="780"/>
        <end position="790"/>
    </location>
</feature>
<feature type="region of interest" description="Disordered" evidence="10">
    <location>
        <begin position="780"/>
        <end position="835"/>
    </location>
</feature>
<dbReference type="Pfam" id="PF25361">
    <property type="entry name" value="AAA_lid_RFC1"/>
    <property type="match status" value="1"/>
</dbReference>
<dbReference type="Pfam" id="PF08519">
    <property type="entry name" value="RFC1"/>
    <property type="match status" value="1"/>
</dbReference>
<dbReference type="GO" id="GO:0006260">
    <property type="term" value="P:DNA replication"/>
    <property type="evidence" value="ECO:0007669"/>
    <property type="project" value="UniProtKB-KW"/>
</dbReference>
<dbReference type="Gene3D" id="1.20.272.10">
    <property type="match status" value="1"/>
</dbReference>
<dbReference type="SUPFAM" id="SSF52540">
    <property type="entry name" value="P-loop containing nucleoside triphosphate hydrolases"/>
    <property type="match status" value="1"/>
</dbReference>
<dbReference type="STRING" id="31234.E3MNC8"/>
<evidence type="ECO:0000256" key="2">
    <source>
        <dbReference type="ARBA" id="ARBA00006116"/>
    </source>
</evidence>
<evidence type="ECO:0000256" key="6">
    <source>
        <dbReference type="ARBA" id="ARBA00023242"/>
    </source>
</evidence>